<accession>A0A3R7FTA0</accession>
<dbReference type="OrthoDB" id="187517at2157"/>
<gene>
    <name evidence="2" type="ORF">ATJ93_3747</name>
</gene>
<reference evidence="2 3" key="1">
    <citation type="submission" date="2018-09" db="EMBL/GenBank/DDBJ databases">
        <title>Genomic Encyclopedia of Archaeal and Bacterial Type Strains, Phase II (KMG-II): from individual species to whole genera.</title>
        <authorList>
            <person name="Goeker M."/>
        </authorList>
    </citation>
    <scope>NUCLEOTIDE SEQUENCE [LARGE SCALE GENOMIC DNA]</scope>
    <source>
        <strain evidence="2 3">DSM 13151</strain>
    </source>
</reference>
<dbReference type="RefSeq" id="WP_120246109.1">
    <property type="nucleotide sequence ID" value="NZ_RAPO01000004.1"/>
</dbReference>
<protein>
    <submittedName>
        <fullName evidence="2">Uncharacterized protein</fullName>
    </submittedName>
</protein>
<dbReference type="AlphaFoldDB" id="A0A3R7FTA0"/>
<sequence>MNTSEAIFRGLLAITLTLAVLLLALFPFQDPGSGGYVISVLTLSIQGVLILVAAAGLYFGWEPFSFLDES</sequence>
<feature type="transmembrane region" description="Helical" evidence="1">
    <location>
        <begin position="35"/>
        <end position="61"/>
    </location>
</feature>
<dbReference type="Proteomes" id="UP000283805">
    <property type="component" value="Unassembled WGS sequence"/>
</dbReference>
<feature type="transmembrane region" description="Helical" evidence="1">
    <location>
        <begin position="6"/>
        <end position="28"/>
    </location>
</feature>
<proteinExistence type="predicted"/>
<keyword evidence="1" id="KW-1133">Transmembrane helix</keyword>
<keyword evidence="1" id="KW-0472">Membrane</keyword>
<keyword evidence="1" id="KW-0812">Transmembrane</keyword>
<keyword evidence="3" id="KW-1185">Reference proteome</keyword>
<evidence type="ECO:0000256" key="1">
    <source>
        <dbReference type="SAM" id="Phobius"/>
    </source>
</evidence>
<evidence type="ECO:0000313" key="3">
    <source>
        <dbReference type="Proteomes" id="UP000283805"/>
    </source>
</evidence>
<evidence type="ECO:0000313" key="2">
    <source>
        <dbReference type="EMBL" id="RKD88927.1"/>
    </source>
</evidence>
<comment type="caution">
    <text evidence="2">The sequence shown here is derived from an EMBL/GenBank/DDBJ whole genome shotgun (WGS) entry which is preliminary data.</text>
</comment>
<organism evidence="2 3">
    <name type="scientific">Halopiger aswanensis</name>
    <dbReference type="NCBI Taxonomy" id="148449"/>
    <lineage>
        <taxon>Archaea</taxon>
        <taxon>Methanobacteriati</taxon>
        <taxon>Methanobacteriota</taxon>
        <taxon>Stenosarchaea group</taxon>
        <taxon>Halobacteria</taxon>
        <taxon>Halobacteriales</taxon>
        <taxon>Natrialbaceae</taxon>
        <taxon>Halopiger</taxon>
    </lineage>
</organism>
<name>A0A3R7FTA0_9EURY</name>
<dbReference type="EMBL" id="RAPO01000004">
    <property type="protein sequence ID" value="RKD88927.1"/>
    <property type="molecule type" value="Genomic_DNA"/>
</dbReference>